<dbReference type="CDD" id="cd05387">
    <property type="entry name" value="BY-kinase"/>
    <property type="match status" value="1"/>
</dbReference>
<evidence type="ECO:0000256" key="3">
    <source>
        <dbReference type="SAM" id="Coils"/>
    </source>
</evidence>
<evidence type="ECO:0000313" key="8">
    <source>
        <dbReference type="Proteomes" id="UP000245999"/>
    </source>
</evidence>
<keyword evidence="4" id="KW-0812">Transmembrane</keyword>
<dbReference type="InterPro" id="IPR050445">
    <property type="entry name" value="Bact_polysacc_biosynth/exp"/>
</dbReference>
<dbReference type="Gene3D" id="3.40.50.300">
    <property type="entry name" value="P-loop containing nucleotide triphosphate hydrolases"/>
    <property type="match status" value="1"/>
</dbReference>
<dbReference type="GO" id="GO:0005524">
    <property type="term" value="F:ATP binding"/>
    <property type="evidence" value="ECO:0007669"/>
    <property type="project" value="UniProtKB-KW"/>
</dbReference>
<dbReference type="InterPro" id="IPR005702">
    <property type="entry name" value="Wzc-like_C"/>
</dbReference>
<dbReference type="PANTHER" id="PTHR32309:SF13">
    <property type="entry name" value="FERRIC ENTEROBACTIN TRANSPORT PROTEIN FEPE"/>
    <property type="match status" value="1"/>
</dbReference>
<protein>
    <submittedName>
        <fullName evidence="7">Capsular biosynthesis protein</fullName>
    </submittedName>
</protein>
<dbReference type="AlphaFoldDB" id="A0A2Z3GR67"/>
<dbReference type="Pfam" id="PF13807">
    <property type="entry name" value="GNVR"/>
    <property type="match status" value="1"/>
</dbReference>
<keyword evidence="3" id="KW-0175">Coiled coil</keyword>
<evidence type="ECO:0000259" key="6">
    <source>
        <dbReference type="Pfam" id="PF13807"/>
    </source>
</evidence>
<proteinExistence type="predicted"/>
<evidence type="ECO:0000259" key="5">
    <source>
        <dbReference type="Pfam" id="PF01656"/>
    </source>
</evidence>
<dbReference type="SUPFAM" id="SSF52540">
    <property type="entry name" value="P-loop containing nucleoside triphosphate hydrolases"/>
    <property type="match status" value="1"/>
</dbReference>
<gene>
    <name evidence="7" type="ORF">DDQ68_16340</name>
</gene>
<keyword evidence="4" id="KW-1133">Transmembrane helix</keyword>
<feature type="domain" description="Tyrosine-protein kinase G-rich" evidence="6">
    <location>
        <begin position="439"/>
        <end position="518"/>
    </location>
</feature>
<accession>A0A2Z3GR67</accession>
<keyword evidence="4" id="KW-0472">Membrane</keyword>
<name>A0A2Z3GR67_9BACT</name>
<dbReference type="InterPro" id="IPR027417">
    <property type="entry name" value="P-loop_NTPase"/>
</dbReference>
<organism evidence="7 8">
    <name type="scientific">Hymenobacter nivis</name>
    <dbReference type="NCBI Taxonomy" id="1850093"/>
    <lineage>
        <taxon>Bacteria</taxon>
        <taxon>Pseudomonadati</taxon>
        <taxon>Bacteroidota</taxon>
        <taxon>Cytophagia</taxon>
        <taxon>Cytophagales</taxon>
        <taxon>Hymenobacteraceae</taxon>
        <taxon>Hymenobacter</taxon>
    </lineage>
</organism>
<evidence type="ECO:0000256" key="4">
    <source>
        <dbReference type="SAM" id="Phobius"/>
    </source>
</evidence>
<evidence type="ECO:0000313" key="7">
    <source>
        <dbReference type="EMBL" id="AWM34217.1"/>
    </source>
</evidence>
<dbReference type="EMBL" id="CP029145">
    <property type="protein sequence ID" value="AWM34217.1"/>
    <property type="molecule type" value="Genomic_DNA"/>
</dbReference>
<sequence length="785" mass="86542">MEMFPLGSERNNAKSISATIAGYARYWYWFLLGVAIAIGCTIVYLRYLAIPKFLVTSTLLIKDNKANPDLSGAGKFTASEATQATKSVDDEIEVLKSKSLMLRVVNELSLNTSYYVQGRFKDVEVYERNLSIKLIINNLDSTAFDKTIVVQPTSNNSFFLNDLTGGNVSHEFGKQITTSYGTFTIVSTSAYIQQKGSESKKIIVRFRSPRSLVDEFNGNLTIAPIKKESNALLVSIVDALPERGKAVISKLLEDYNKEALEDKNLAATSTISFLDNRLSNLTAELSGVENRVEKYKSQNEVADVSTQASSYVAQAGENTRKLSDWATQISVLESIEDYLRQSTGPGQSQLVPSTLGIQDQTLTGLITKFNDLQMERERMLRTAEPGNQIVQSINEQITNLRANILENLRNIKNGLVITSNSLKANSRQFSSRIRNVPVIQREILEITRQQAIKQTLYEYLLQKREEAALVLAATSSNSRIIDVATVEPYPVSPNKQLLYLVSILLGIVVPFTGIFIKDLLNDKVQTRQEVEQLTQTPILGELAHSTDSGIILSKSNRSPAAETFRFIRANLSFAAGGRENKVLLVTSGMGGEGKTFFTINLGASLVLAGKRVLLLELDLRKPALSQELDLTPGPGLTDYLISNEVPIHDLLKASNKIPGLMAISSGPIPPNPAELMMSPKLGELLAELRLSFDHILLDTAPVGLVADALSLSSAVDSSIYLVRCNYTYKKQLAIIDSIYRSNSLCHSMIVLNDIKNKDSYAYGYGYDEKSANKAAKRSNSLEIRA</sequence>
<dbReference type="KEGG" id="hnv:DDQ68_16340"/>
<keyword evidence="1" id="KW-0547">Nucleotide-binding</keyword>
<evidence type="ECO:0000256" key="2">
    <source>
        <dbReference type="ARBA" id="ARBA00022840"/>
    </source>
</evidence>
<feature type="coiled-coil region" evidence="3">
    <location>
        <begin position="271"/>
        <end position="298"/>
    </location>
</feature>
<feature type="domain" description="CobQ/CobB/MinD/ParA nucleotide binding" evidence="5">
    <location>
        <begin position="584"/>
        <end position="757"/>
    </location>
</feature>
<dbReference type="OrthoDB" id="9794577at2"/>
<dbReference type="InterPro" id="IPR032807">
    <property type="entry name" value="GNVR"/>
</dbReference>
<feature type="transmembrane region" description="Helical" evidence="4">
    <location>
        <begin position="26"/>
        <end position="45"/>
    </location>
</feature>
<dbReference type="PANTHER" id="PTHR32309">
    <property type="entry name" value="TYROSINE-PROTEIN KINASE"/>
    <property type="match status" value="1"/>
</dbReference>
<dbReference type="InterPro" id="IPR002586">
    <property type="entry name" value="CobQ/CobB/MinD/ParA_Nub-bd_dom"/>
</dbReference>
<keyword evidence="2" id="KW-0067">ATP-binding</keyword>
<dbReference type="RefSeq" id="WP_109657263.1">
    <property type="nucleotide sequence ID" value="NZ_CP029145.1"/>
</dbReference>
<evidence type="ECO:0000256" key="1">
    <source>
        <dbReference type="ARBA" id="ARBA00022741"/>
    </source>
</evidence>
<keyword evidence="8" id="KW-1185">Reference proteome</keyword>
<reference evidence="8" key="1">
    <citation type="submission" date="2018-04" db="EMBL/GenBank/DDBJ databases">
        <title>Complete genome of Antarctic heterotrophic bacterium Hymenobacter nivis.</title>
        <authorList>
            <person name="Terashima M."/>
        </authorList>
    </citation>
    <scope>NUCLEOTIDE SEQUENCE [LARGE SCALE GENOMIC DNA]</scope>
    <source>
        <strain evidence="8">NBRC 111535</strain>
    </source>
</reference>
<dbReference type="Pfam" id="PF01656">
    <property type="entry name" value="CbiA"/>
    <property type="match status" value="1"/>
</dbReference>
<dbReference type="GO" id="GO:0004713">
    <property type="term" value="F:protein tyrosine kinase activity"/>
    <property type="evidence" value="ECO:0007669"/>
    <property type="project" value="TreeGrafter"/>
</dbReference>
<dbReference type="NCBIfam" id="TIGR01007">
    <property type="entry name" value="eps_fam"/>
    <property type="match status" value="1"/>
</dbReference>
<dbReference type="Proteomes" id="UP000245999">
    <property type="component" value="Chromosome"/>
</dbReference>
<dbReference type="GO" id="GO:0005886">
    <property type="term" value="C:plasma membrane"/>
    <property type="evidence" value="ECO:0007669"/>
    <property type="project" value="TreeGrafter"/>
</dbReference>